<dbReference type="Gene3D" id="3.20.20.10">
    <property type="entry name" value="Alanine racemase"/>
    <property type="match status" value="1"/>
</dbReference>
<evidence type="ECO:0000256" key="2">
    <source>
        <dbReference type="HAMAP-Rule" id="MF_02087"/>
    </source>
</evidence>
<evidence type="ECO:0000313" key="7">
    <source>
        <dbReference type="Proteomes" id="UP000003560"/>
    </source>
</evidence>
<dbReference type="STRING" id="445975.COLSTE_01953"/>
<dbReference type="CDD" id="cd00635">
    <property type="entry name" value="PLPDE_III_YBL036c_like"/>
    <property type="match status" value="1"/>
</dbReference>
<dbReference type="PANTHER" id="PTHR10146:SF14">
    <property type="entry name" value="PYRIDOXAL PHOSPHATE HOMEOSTASIS PROTEIN"/>
    <property type="match status" value="1"/>
</dbReference>
<comment type="caution">
    <text evidence="6">The sequence shown here is derived from an EMBL/GenBank/DDBJ whole genome shotgun (WGS) entry which is preliminary data.</text>
</comment>
<dbReference type="Pfam" id="PF01168">
    <property type="entry name" value="Ala_racemase_N"/>
    <property type="match status" value="1"/>
</dbReference>
<organism evidence="6 7">
    <name type="scientific">Collinsella stercoris DSM 13279</name>
    <dbReference type="NCBI Taxonomy" id="445975"/>
    <lineage>
        <taxon>Bacteria</taxon>
        <taxon>Bacillati</taxon>
        <taxon>Actinomycetota</taxon>
        <taxon>Coriobacteriia</taxon>
        <taxon>Coriobacteriales</taxon>
        <taxon>Coriobacteriaceae</taxon>
        <taxon>Collinsella</taxon>
    </lineage>
</organism>
<sequence>MAAGVEECRMDERYAARIAERREEILGRMDAALTASGRAREDATLVAVSKTVRVDEVVTAIDAGYRVFGENRPQELNRKLEGLSLRPDVPPVRFDMIGNLQTNKINAVLGRVELVHSIGSLHLARALAARAERWLEAGELVAPQSILIEVNVSGEETKGGFAPSELRAAFGELQSLCGVRIEGLMTMAPRGDKDRARACFSGLRELRDELSRESGLPLRELSCGMSEDFEVALEEGSTIVRLGRVVFDPSFAVR</sequence>
<accession>B6GCX4</accession>
<dbReference type="eggNOG" id="COG0325">
    <property type="taxonomic scope" value="Bacteria"/>
</dbReference>
<reference evidence="6 7" key="2">
    <citation type="submission" date="2008-10" db="EMBL/GenBank/DDBJ databases">
        <authorList>
            <person name="Fulton L."/>
            <person name="Clifton S."/>
            <person name="Fulton B."/>
            <person name="Xu J."/>
            <person name="Minx P."/>
            <person name="Pepin K.H."/>
            <person name="Johnson M."/>
            <person name="Thiruvilangam P."/>
            <person name="Bhonagiri V."/>
            <person name="Nash W.E."/>
            <person name="Mardis E.R."/>
            <person name="Wilson R.K."/>
        </authorList>
    </citation>
    <scope>NUCLEOTIDE SEQUENCE [LARGE SCALE GENOMIC DNA]</scope>
    <source>
        <strain evidence="6 7">DSM 13279</strain>
    </source>
</reference>
<name>B6GCX4_9ACTN</name>
<dbReference type="SUPFAM" id="SSF51419">
    <property type="entry name" value="PLP-binding barrel"/>
    <property type="match status" value="1"/>
</dbReference>
<dbReference type="InterPro" id="IPR029066">
    <property type="entry name" value="PLP-binding_barrel"/>
</dbReference>
<protein>
    <recommendedName>
        <fullName evidence="2">Pyridoxal phosphate homeostasis protein</fullName>
        <shortName evidence="2">PLP homeostasis protein</shortName>
    </recommendedName>
</protein>
<gene>
    <name evidence="6" type="ORF">COLSTE_01953</name>
</gene>
<evidence type="ECO:0000259" key="5">
    <source>
        <dbReference type="Pfam" id="PF01168"/>
    </source>
</evidence>
<feature type="modified residue" description="N6-(pyridoxal phosphate)lysine" evidence="2 3">
    <location>
        <position position="50"/>
    </location>
</feature>
<dbReference type="PIRSF" id="PIRSF004848">
    <property type="entry name" value="YBL036c_PLPDEIII"/>
    <property type="match status" value="1"/>
</dbReference>
<dbReference type="InterPro" id="IPR001608">
    <property type="entry name" value="Ala_racemase_N"/>
</dbReference>
<reference evidence="6 7" key="1">
    <citation type="submission" date="2008-10" db="EMBL/GenBank/DDBJ databases">
        <title>Draft genome sequence of Collinsella stercoris (DSM 13279).</title>
        <authorList>
            <person name="Sudarsanam P."/>
            <person name="Ley R."/>
            <person name="Guruge J."/>
            <person name="Turnbaugh P.J."/>
            <person name="Mahowald M."/>
            <person name="Liep D."/>
            <person name="Gordon J."/>
        </authorList>
    </citation>
    <scope>NUCLEOTIDE SEQUENCE [LARGE SCALE GENOMIC DNA]</scope>
    <source>
        <strain evidence="6 7">DSM 13279</strain>
    </source>
</reference>
<feature type="domain" description="Alanine racemase N-terminal" evidence="5">
    <location>
        <begin position="38"/>
        <end position="247"/>
    </location>
</feature>
<dbReference type="EMBL" id="ABXJ01000111">
    <property type="protein sequence ID" value="EEA89887.1"/>
    <property type="molecule type" value="Genomic_DNA"/>
</dbReference>
<keyword evidence="1 2" id="KW-0663">Pyridoxal phosphate</keyword>
<dbReference type="HAMAP" id="MF_02087">
    <property type="entry name" value="PLP_homeostasis"/>
    <property type="match status" value="1"/>
</dbReference>
<evidence type="ECO:0000256" key="3">
    <source>
        <dbReference type="PIRSR" id="PIRSR004848-1"/>
    </source>
</evidence>
<dbReference type="InterPro" id="IPR011078">
    <property type="entry name" value="PyrdxlP_homeostasis"/>
</dbReference>
<evidence type="ECO:0000313" key="6">
    <source>
        <dbReference type="EMBL" id="EEA89887.1"/>
    </source>
</evidence>
<dbReference type="AlphaFoldDB" id="B6GCX4"/>
<dbReference type="PANTHER" id="PTHR10146">
    <property type="entry name" value="PROLINE SYNTHETASE CO-TRANSCRIBED BACTERIAL HOMOLOG PROTEIN"/>
    <property type="match status" value="1"/>
</dbReference>
<dbReference type="NCBIfam" id="TIGR00044">
    <property type="entry name" value="YggS family pyridoxal phosphate-dependent enzyme"/>
    <property type="match status" value="1"/>
</dbReference>
<evidence type="ECO:0000256" key="1">
    <source>
        <dbReference type="ARBA" id="ARBA00022898"/>
    </source>
</evidence>
<comment type="similarity">
    <text evidence="2 4">Belongs to the pyridoxal phosphate-binding protein YggS/PROSC family.</text>
</comment>
<comment type="function">
    <text evidence="2">Pyridoxal 5'-phosphate (PLP)-binding protein, which is involved in PLP homeostasis.</text>
</comment>
<dbReference type="HOGENOM" id="CLU_059988_1_0_11"/>
<evidence type="ECO:0000256" key="4">
    <source>
        <dbReference type="RuleBase" id="RU004514"/>
    </source>
</evidence>
<comment type="cofactor">
    <cofactor evidence="3">
        <name>pyridoxal 5'-phosphate</name>
        <dbReference type="ChEBI" id="CHEBI:597326"/>
    </cofactor>
</comment>
<keyword evidence="7" id="KW-1185">Reference proteome</keyword>
<dbReference type="Proteomes" id="UP000003560">
    <property type="component" value="Unassembled WGS sequence"/>
</dbReference>
<proteinExistence type="inferred from homology"/>
<dbReference type="GO" id="GO:0030170">
    <property type="term" value="F:pyridoxal phosphate binding"/>
    <property type="evidence" value="ECO:0007669"/>
    <property type="project" value="UniProtKB-UniRule"/>
</dbReference>